<evidence type="ECO:0000259" key="2">
    <source>
        <dbReference type="Pfam" id="PF02230"/>
    </source>
</evidence>
<name>A0A9P4QI07_9PEZI</name>
<accession>A0A9P4QI07</accession>
<evidence type="ECO:0000313" key="4">
    <source>
        <dbReference type="Proteomes" id="UP000799441"/>
    </source>
</evidence>
<keyword evidence="4" id="KW-1185">Reference proteome</keyword>
<dbReference type="InterPro" id="IPR003140">
    <property type="entry name" value="PLipase/COase/thioEstase"/>
</dbReference>
<dbReference type="PANTHER" id="PTHR10655">
    <property type="entry name" value="LYSOPHOSPHOLIPASE-RELATED"/>
    <property type="match status" value="1"/>
</dbReference>
<gene>
    <name evidence="3" type="ORF">K431DRAFT_98105</name>
</gene>
<organism evidence="3 4">
    <name type="scientific">Polychaeton citri CBS 116435</name>
    <dbReference type="NCBI Taxonomy" id="1314669"/>
    <lineage>
        <taxon>Eukaryota</taxon>
        <taxon>Fungi</taxon>
        <taxon>Dikarya</taxon>
        <taxon>Ascomycota</taxon>
        <taxon>Pezizomycotina</taxon>
        <taxon>Dothideomycetes</taxon>
        <taxon>Dothideomycetidae</taxon>
        <taxon>Capnodiales</taxon>
        <taxon>Capnodiaceae</taxon>
        <taxon>Polychaeton</taxon>
    </lineage>
</organism>
<dbReference type="InterPro" id="IPR050565">
    <property type="entry name" value="LYPA1-2/EST-like"/>
</dbReference>
<dbReference type="GO" id="GO:0005737">
    <property type="term" value="C:cytoplasm"/>
    <property type="evidence" value="ECO:0007669"/>
    <property type="project" value="TreeGrafter"/>
</dbReference>
<dbReference type="OrthoDB" id="437457at2759"/>
<reference evidence="3" key="1">
    <citation type="journal article" date="2020" name="Stud. Mycol.">
        <title>101 Dothideomycetes genomes: a test case for predicting lifestyles and emergence of pathogens.</title>
        <authorList>
            <person name="Haridas S."/>
            <person name="Albert R."/>
            <person name="Binder M."/>
            <person name="Bloem J."/>
            <person name="Labutti K."/>
            <person name="Salamov A."/>
            <person name="Andreopoulos B."/>
            <person name="Baker S."/>
            <person name="Barry K."/>
            <person name="Bills G."/>
            <person name="Bluhm B."/>
            <person name="Cannon C."/>
            <person name="Castanera R."/>
            <person name="Culley D."/>
            <person name="Daum C."/>
            <person name="Ezra D."/>
            <person name="Gonzalez J."/>
            <person name="Henrissat B."/>
            <person name="Kuo A."/>
            <person name="Liang C."/>
            <person name="Lipzen A."/>
            <person name="Lutzoni F."/>
            <person name="Magnuson J."/>
            <person name="Mondo S."/>
            <person name="Nolan M."/>
            <person name="Ohm R."/>
            <person name="Pangilinan J."/>
            <person name="Park H.-J."/>
            <person name="Ramirez L."/>
            <person name="Alfaro M."/>
            <person name="Sun H."/>
            <person name="Tritt A."/>
            <person name="Yoshinaga Y."/>
            <person name="Zwiers L.-H."/>
            <person name="Turgeon B."/>
            <person name="Goodwin S."/>
            <person name="Spatafora J."/>
            <person name="Crous P."/>
            <person name="Grigoriev I."/>
        </authorList>
    </citation>
    <scope>NUCLEOTIDE SEQUENCE</scope>
    <source>
        <strain evidence="3">CBS 116435</strain>
    </source>
</reference>
<proteinExistence type="inferred from homology"/>
<dbReference type="AlphaFoldDB" id="A0A9P4QI07"/>
<dbReference type="InterPro" id="IPR029058">
    <property type="entry name" value="AB_hydrolase_fold"/>
</dbReference>
<feature type="domain" description="Phospholipase/carboxylesterase/thioesterase" evidence="2">
    <location>
        <begin position="25"/>
        <end position="227"/>
    </location>
</feature>
<dbReference type="Proteomes" id="UP000799441">
    <property type="component" value="Unassembled WGS sequence"/>
</dbReference>
<evidence type="ECO:0000313" key="3">
    <source>
        <dbReference type="EMBL" id="KAF2725122.1"/>
    </source>
</evidence>
<evidence type="ECO:0000256" key="1">
    <source>
        <dbReference type="ARBA" id="ARBA00006499"/>
    </source>
</evidence>
<comment type="caution">
    <text evidence="3">The sequence shown here is derived from an EMBL/GenBank/DDBJ whole genome shotgun (WGS) entry which is preliminary data.</text>
</comment>
<comment type="similarity">
    <text evidence="1">Belongs to the AB hydrolase superfamily. AB hydrolase 2 family.</text>
</comment>
<dbReference type="Gene3D" id="3.40.50.1820">
    <property type="entry name" value="alpha/beta hydrolase"/>
    <property type="match status" value="1"/>
</dbReference>
<dbReference type="EMBL" id="MU003768">
    <property type="protein sequence ID" value="KAF2725122.1"/>
    <property type="molecule type" value="Genomic_DNA"/>
</dbReference>
<dbReference type="GO" id="GO:0052689">
    <property type="term" value="F:carboxylic ester hydrolase activity"/>
    <property type="evidence" value="ECO:0007669"/>
    <property type="project" value="TreeGrafter"/>
</dbReference>
<sequence length="244" mass="25620">MGKRLPEQKDFPSSIKLSIVPPPNSKPATNILLLLHGLGDTNASFTQLGKNLNLPETACVSIQAPKTLLDLGGFHWGDDIIFDGSAAGLDADGGFKESNALLRAVVEDVLVAKCEYVAREVLMFGFGQGGMAALSSAASLHDTSSAELGGVISIGAGLPSEAPAALIAKCKTPVLICAGSDNSAVALGTEDKLSRVFEHVEVRRYRKPGDSMPSNRDEMMPIMQFLSRRLKSTAGVPEGSVEIG</sequence>
<protein>
    <submittedName>
        <fullName evidence="3">Alpha/beta-hydrolase</fullName>
    </submittedName>
</protein>
<dbReference type="PANTHER" id="PTHR10655:SF67">
    <property type="entry name" value="PHOSPHOLIPASE_CARBOXYLESTERASE SUPERFAMILY (AFU_ORTHOLOGUE AFUA_5G09340)"/>
    <property type="match status" value="1"/>
</dbReference>
<dbReference type="GO" id="GO:0008474">
    <property type="term" value="F:palmitoyl-(protein) hydrolase activity"/>
    <property type="evidence" value="ECO:0007669"/>
    <property type="project" value="TreeGrafter"/>
</dbReference>
<dbReference type="Pfam" id="PF02230">
    <property type="entry name" value="Abhydrolase_2"/>
    <property type="match status" value="1"/>
</dbReference>
<dbReference type="SUPFAM" id="SSF53474">
    <property type="entry name" value="alpha/beta-Hydrolases"/>
    <property type="match status" value="1"/>
</dbReference>